<dbReference type="EMBL" id="BLXZ01000008">
    <property type="protein sequence ID" value="GFO70010.1"/>
    <property type="molecule type" value="Genomic_DNA"/>
</dbReference>
<evidence type="ECO:0000313" key="1">
    <source>
        <dbReference type="EMBL" id="GFO70010.1"/>
    </source>
</evidence>
<organism evidence="1 2">
    <name type="scientific">Geomonas limicola</name>
    <dbReference type="NCBI Taxonomy" id="2740186"/>
    <lineage>
        <taxon>Bacteria</taxon>
        <taxon>Pseudomonadati</taxon>
        <taxon>Thermodesulfobacteriota</taxon>
        <taxon>Desulfuromonadia</taxon>
        <taxon>Geobacterales</taxon>
        <taxon>Geobacteraceae</taxon>
        <taxon>Geomonas</taxon>
    </lineage>
</organism>
<proteinExistence type="predicted"/>
<dbReference type="Proteomes" id="UP000587586">
    <property type="component" value="Unassembled WGS sequence"/>
</dbReference>
<reference evidence="2" key="1">
    <citation type="submission" date="2020-06" db="EMBL/GenBank/DDBJ databases">
        <title>Draft genomic sequecing of Geomonas sp. Red745.</title>
        <authorList>
            <person name="Itoh H."/>
            <person name="Xu Z.X."/>
            <person name="Ushijima N."/>
            <person name="Masuda Y."/>
            <person name="Shiratori Y."/>
            <person name="Senoo K."/>
        </authorList>
    </citation>
    <scope>NUCLEOTIDE SEQUENCE [LARGE SCALE GENOMIC DNA]</scope>
    <source>
        <strain evidence="2">Red745</strain>
    </source>
</reference>
<gene>
    <name evidence="1" type="ORF">GMLC_35890</name>
</gene>
<accession>A0A6V8NC53</accession>
<evidence type="ECO:0000313" key="2">
    <source>
        <dbReference type="Proteomes" id="UP000587586"/>
    </source>
</evidence>
<sequence>MRVEDAHADQLLVLADHLQDDLDILGVADAHRVVDAALDGVEQKVAALTGGVDELLLLAAQGQTRKGPDAEDE</sequence>
<comment type="caution">
    <text evidence="1">The sequence shown here is derived from an EMBL/GenBank/DDBJ whole genome shotgun (WGS) entry which is preliminary data.</text>
</comment>
<protein>
    <submittedName>
        <fullName evidence="1">Uncharacterized protein</fullName>
    </submittedName>
</protein>
<keyword evidence="2" id="KW-1185">Reference proteome</keyword>
<dbReference type="AlphaFoldDB" id="A0A6V8NC53"/>
<name>A0A6V8NC53_9BACT</name>